<dbReference type="KEGG" id="tbg:TbgDal_X7880"/>
<feature type="compositionally biased region" description="Basic residues" evidence="1">
    <location>
        <begin position="34"/>
        <end position="51"/>
    </location>
</feature>
<dbReference type="EMBL" id="FN554973">
    <property type="protein sequence ID" value="CBH15699.1"/>
    <property type="molecule type" value="Genomic_DNA"/>
</dbReference>
<reference evidence="3" key="1">
    <citation type="journal article" date="2010" name="PLoS Negl. Trop. Dis.">
        <title>The genome sequence of Trypanosoma brucei gambiense, causative agent of chronic human african trypanosomiasis.</title>
        <authorList>
            <person name="Jackson A.P."/>
            <person name="Sanders M."/>
            <person name="Berry A."/>
            <person name="McQuillan J."/>
            <person name="Aslett M.A."/>
            <person name="Quail M.A."/>
            <person name="Chukualim B."/>
            <person name="Capewell P."/>
            <person name="MacLeod A."/>
            <person name="Melville S.E."/>
            <person name="Gibson W."/>
            <person name="Barry J.D."/>
            <person name="Berriman M."/>
            <person name="Hertz-Fowler C."/>
        </authorList>
    </citation>
    <scope>NUCLEOTIDE SEQUENCE [LARGE SCALE GENOMIC DNA]</scope>
    <source>
        <strain evidence="3">MHOM/CI/86/DAL972</strain>
    </source>
</reference>
<dbReference type="GeneID" id="23865898"/>
<organism evidence="2 3">
    <name type="scientific">Trypanosoma brucei gambiense (strain MHOM/CI/86/DAL972)</name>
    <dbReference type="NCBI Taxonomy" id="679716"/>
    <lineage>
        <taxon>Eukaryota</taxon>
        <taxon>Discoba</taxon>
        <taxon>Euglenozoa</taxon>
        <taxon>Kinetoplastea</taxon>
        <taxon>Metakinetoplastina</taxon>
        <taxon>Trypanosomatida</taxon>
        <taxon>Trypanosomatidae</taxon>
        <taxon>Trypanosoma</taxon>
    </lineage>
</organism>
<name>D0A355_TRYB9</name>
<evidence type="ECO:0000256" key="1">
    <source>
        <dbReference type="SAM" id="MobiDB-lite"/>
    </source>
</evidence>
<dbReference type="Proteomes" id="UP000002316">
    <property type="component" value="Chromosome 10"/>
</dbReference>
<evidence type="ECO:0000313" key="3">
    <source>
        <dbReference type="Proteomes" id="UP000002316"/>
    </source>
</evidence>
<gene>
    <name evidence="2" type="ORF">TbgDal_X7880</name>
</gene>
<accession>D0A355</accession>
<dbReference type="RefSeq" id="XP_011777963.1">
    <property type="nucleotide sequence ID" value="XM_011779661.1"/>
</dbReference>
<sequence length="106" mass="11695">MLAPKTRRGIDNHPPPPKKKKKTCSLPPTTVATAKHRKKQSHLRRSCPKRQPQHVYIREVLRQARTPTAYCKPLPSLAMGCGTLKEMSGCAGLTLLFTKPAAISPS</sequence>
<protein>
    <submittedName>
        <fullName evidence="2">Uncharacterized protein</fullName>
    </submittedName>
</protein>
<proteinExistence type="predicted"/>
<dbReference type="AlphaFoldDB" id="D0A355"/>
<evidence type="ECO:0000313" key="2">
    <source>
        <dbReference type="EMBL" id="CBH15699.1"/>
    </source>
</evidence>
<feature type="region of interest" description="Disordered" evidence="1">
    <location>
        <begin position="1"/>
        <end position="51"/>
    </location>
</feature>